<dbReference type="SUPFAM" id="SSF144083">
    <property type="entry name" value="Magnesium transport protein CorA, transmembrane region"/>
    <property type="match status" value="1"/>
</dbReference>
<comment type="subcellular location">
    <subcellularLocation>
        <location evidence="1">Membrane</location>
        <topology evidence="1">Multi-pass membrane protein</topology>
    </subcellularLocation>
</comment>
<reference evidence="6" key="1">
    <citation type="submission" date="2021-03" db="EMBL/GenBank/DDBJ databases">
        <title>Revisited historic fungal species revealed as producer of novel bioactive compounds through whole genome sequencing and comparative genomics.</title>
        <authorList>
            <person name="Vignolle G.A."/>
            <person name="Hochenegger N."/>
            <person name="Mach R.L."/>
            <person name="Mach-Aigner A.R."/>
            <person name="Javad Rahimi M."/>
            <person name="Salim K.A."/>
            <person name="Chan C.M."/>
            <person name="Lim L.B.L."/>
            <person name="Cai F."/>
            <person name="Druzhinina I.S."/>
            <person name="U'Ren J.M."/>
            <person name="Derntl C."/>
        </authorList>
    </citation>
    <scope>NUCLEOTIDE SEQUENCE</scope>
    <source>
        <strain evidence="6">TUCIM 5799</strain>
    </source>
</reference>
<evidence type="ECO:0000313" key="7">
    <source>
        <dbReference type="Proteomes" id="UP000829685"/>
    </source>
</evidence>
<name>A0A9P9WW69_9PEZI</name>
<dbReference type="GO" id="GO:0016020">
    <property type="term" value="C:membrane"/>
    <property type="evidence" value="ECO:0007669"/>
    <property type="project" value="UniProtKB-SubCell"/>
</dbReference>
<evidence type="ECO:0000256" key="3">
    <source>
        <dbReference type="ARBA" id="ARBA00022989"/>
    </source>
</evidence>
<dbReference type="AlphaFoldDB" id="A0A9P9WW69"/>
<dbReference type="Gene3D" id="1.20.58.340">
    <property type="entry name" value="Magnesium transport protein CorA, transmembrane region"/>
    <property type="match status" value="1"/>
</dbReference>
<evidence type="ECO:0000256" key="5">
    <source>
        <dbReference type="SAM" id="Phobius"/>
    </source>
</evidence>
<keyword evidence="4 5" id="KW-0472">Membrane</keyword>
<evidence type="ECO:0000256" key="4">
    <source>
        <dbReference type="ARBA" id="ARBA00023136"/>
    </source>
</evidence>
<dbReference type="Proteomes" id="UP000829685">
    <property type="component" value="Unassembled WGS sequence"/>
</dbReference>
<accession>A0A9P9WW69</accession>
<sequence>MLSTRNQQLMCANLKVVRLKAGAQDWDCASVSLHSEISEDSGMHILAPDDYVVNIVFASADRIRQCQTCRNYFANVLHQPALWWDDYWDEQGDGYQRRISNGYFGCQDIVNADDDLDGHVSWMRALVKQIIEKGSHIEYGWHKLNFFAYWSRSTKQLVLVVFDASREFADKISRAVLKEVDIPQLQDPFWIYPILLDLVVRLQNQAVWAVRGSVRMLEKHRAYSDRPQPNYVRMHDIARHAIHVSETLDVTLKTASMILFQHKYFVTHEMGPEKALRRTSKHIMDRLSYLEHVLFSLRARSASNKERLSNEISLAFNTVAQYDSRVSVNIGRAAQSDSSAMKTVAFLTLAFLPGTFICAVFSMSFFNYDSITGDWQVSDKFWLYWAVAIPVTIMTMLCWYIWSLRGSPNRFSEQPPGGKEIQQTTI</sequence>
<protein>
    <submittedName>
        <fullName evidence="6">Uncharacterized protein</fullName>
    </submittedName>
</protein>
<feature type="transmembrane region" description="Helical" evidence="5">
    <location>
        <begin position="344"/>
        <end position="366"/>
    </location>
</feature>
<feature type="transmembrane region" description="Helical" evidence="5">
    <location>
        <begin position="381"/>
        <end position="402"/>
    </location>
</feature>
<comment type="caution">
    <text evidence="6">The sequence shown here is derived from an EMBL/GenBank/DDBJ whole genome shotgun (WGS) entry which is preliminary data.</text>
</comment>
<dbReference type="InterPro" id="IPR045863">
    <property type="entry name" value="CorA_TM1_TM2"/>
</dbReference>
<evidence type="ECO:0000256" key="1">
    <source>
        <dbReference type="ARBA" id="ARBA00004141"/>
    </source>
</evidence>
<evidence type="ECO:0000256" key="2">
    <source>
        <dbReference type="ARBA" id="ARBA00022692"/>
    </source>
</evidence>
<organism evidence="6 7">
    <name type="scientific">Neoarthrinium moseri</name>
    <dbReference type="NCBI Taxonomy" id="1658444"/>
    <lineage>
        <taxon>Eukaryota</taxon>
        <taxon>Fungi</taxon>
        <taxon>Dikarya</taxon>
        <taxon>Ascomycota</taxon>
        <taxon>Pezizomycotina</taxon>
        <taxon>Sordariomycetes</taxon>
        <taxon>Xylariomycetidae</taxon>
        <taxon>Amphisphaeriales</taxon>
        <taxon>Apiosporaceae</taxon>
        <taxon>Neoarthrinium</taxon>
    </lineage>
</organism>
<keyword evidence="7" id="KW-1185">Reference proteome</keyword>
<proteinExistence type="predicted"/>
<keyword evidence="2 5" id="KW-0812">Transmembrane</keyword>
<keyword evidence="3 5" id="KW-1133">Transmembrane helix</keyword>
<gene>
    <name evidence="6" type="ORF">JX265_001992</name>
</gene>
<dbReference type="EMBL" id="JAFIMR010000003">
    <property type="protein sequence ID" value="KAI1880371.1"/>
    <property type="molecule type" value="Genomic_DNA"/>
</dbReference>
<evidence type="ECO:0000313" key="6">
    <source>
        <dbReference type="EMBL" id="KAI1880371.1"/>
    </source>
</evidence>